<reference evidence="2 3" key="1">
    <citation type="submission" date="2016-07" db="EMBL/GenBank/DDBJ databases">
        <title>Draft Genome Sequence of Methylophaga muralis Bur 1.</title>
        <authorList>
            <person name="Vasilenko O.V."/>
            <person name="Doronina N.V."/>
            <person name="Shmareva M.N."/>
            <person name="Tarlachkov S.V."/>
            <person name="Mustakhimov I."/>
            <person name="Trotsenko Y.A."/>
        </authorList>
    </citation>
    <scope>NUCLEOTIDE SEQUENCE [LARGE SCALE GENOMIC DNA]</scope>
    <source>
        <strain evidence="2 3">Bur 1</strain>
    </source>
</reference>
<evidence type="ECO:0000259" key="1">
    <source>
        <dbReference type="Pfam" id="PF00126"/>
    </source>
</evidence>
<gene>
    <name evidence="2" type="primary">mopA_1</name>
    <name evidence="2" type="ORF">A9E74_00095</name>
</gene>
<keyword evidence="3" id="KW-1185">Reference proteome</keyword>
<dbReference type="SUPFAM" id="SSF46785">
    <property type="entry name" value="Winged helix' DNA-binding domain"/>
    <property type="match status" value="1"/>
</dbReference>
<dbReference type="Gene3D" id="1.10.10.10">
    <property type="entry name" value="Winged helix-like DNA-binding domain superfamily/Winged helix DNA-binding domain"/>
    <property type="match status" value="1"/>
</dbReference>
<dbReference type="InterPro" id="IPR036388">
    <property type="entry name" value="WH-like_DNA-bd_sf"/>
</dbReference>
<protein>
    <submittedName>
        <fullName evidence="2">Molybdenum-pterin-binding protein MopA</fullName>
    </submittedName>
</protein>
<dbReference type="InterPro" id="IPR036390">
    <property type="entry name" value="WH_DNA-bd_sf"/>
</dbReference>
<dbReference type="EMBL" id="MCRI01000001">
    <property type="protein sequence ID" value="ODN68123.1"/>
    <property type="molecule type" value="Genomic_DNA"/>
</dbReference>
<dbReference type="PANTHER" id="PTHR30432">
    <property type="entry name" value="TRANSCRIPTIONAL REGULATOR MODE"/>
    <property type="match status" value="1"/>
</dbReference>
<dbReference type="InterPro" id="IPR051815">
    <property type="entry name" value="Molybdate_resp_trans_reg"/>
</dbReference>
<evidence type="ECO:0000313" key="3">
    <source>
        <dbReference type="Proteomes" id="UP000094379"/>
    </source>
</evidence>
<dbReference type="AlphaFoldDB" id="A0A1E3GVP5"/>
<accession>A0A1E3GVP5</accession>
<sequence length="120" mass="12683">MQSTPKTNNVILVRPRIYLGKGLAIGPGKIDLLRAIAELKSIAAAARKLSIPYKRAWALIDSLNQGFGKPVVETTSGGKGGGGTSLTLLGQQLVEKYDALEIRLNAQATEELAAVRALAD</sequence>
<dbReference type="InterPro" id="IPR000847">
    <property type="entry name" value="LysR_HTH_N"/>
</dbReference>
<dbReference type="PANTHER" id="PTHR30432:SF1">
    <property type="entry name" value="DNA-BINDING TRANSCRIPTIONAL DUAL REGULATOR MODE"/>
    <property type="match status" value="1"/>
</dbReference>
<dbReference type="Pfam" id="PF00126">
    <property type="entry name" value="HTH_1"/>
    <property type="match status" value="1"/>
</dbReference>
<comment type="caution">
    <text evidence="2">The sequence shown here is derived from an EMBL/GenBank/DDBJ whole genome shotgun (WGS) entry which is preliminary data.</text>
</comment>
<dbReference type="PATRIC" id="fig|291169.3.peg.95"/>
<evidence type="ECO:0000313" key="2">
    <source>
        <dbReference type="EMBL" id="ODN68123.1"/>
    </source>
</evidence>
<proteinExistence type="predicted"/>
<dbReference type="STRING" id="291169.A9E74_00095"/>
<organism evidence="2 3">
    <name type="scientific">Methylophaga muralis</name>
    <dbReference type="NCBI Taxonomy" id="291169"/>
    <lineage>
        <taxon>Bacteria</taxon>
        <taxon>Pseudomonadati</taxon>
        <taxon>Pseudomonadota</taxon>
        <taxon>Gammaproteobacteria</taxon>
        <taxon>Thiotrichales</taxon>
        <taxon>Piscirickettsiaceae</taxon>
        <taxon>Methylophaga</taxon>
    </lineage>
</organism>
<dbReference type="Proteomes" id="UP000094379">
    <property type="component" value="Unassembled WGS sequence"/>
</dbReference>
<dbReference type="RefSeq" id="WP_069294709.1">
    <property type="nucleotide sequence ID" value="NZ_MCRI01000001.1"/>
</dbReference>
<name>A0A1E3GVP5_9GAMM</name>
<feature type="domain" description="HTH lysR-type" evidence="1">
    <location>
        <begin position="31"/>
        <end position="90"/>
    </location>
</feature>
<dbReference type="GO" id="GO:0003700">
    <property type="term" value="F:DNA-binding transcription factor activity"/>
    <property type="evidence" value="ECO:0007669"/>
    <property type="project" value="InterPro"/>
</dbReference>